<reference evidence="1 2" key="1">
    <citation type="journal article" date="2023" name="Nucleic Acids Res.">
        <title>The hologenome of Daphnia magna reveals possible DNA methylation and microbiome-mediated evolution of the host genome.</title>
        <authorList>
            <person name="Chaturvedi A."/>
            <person name="Li X."/>
            <person name="Dhandapani V."/>
            <person name="Marshall H."/>
            <person name="Kissane S."/>
            <person name="Cuenca-Cambronero M."/>
            <person name="Asole G."/>
            <person name="Calvet F."/>
            <person name="Ruiz-Romero M."/>
            <person name="Marangio P."/>
            <person name="Guigo R."/>
            <person name="Rago D."/>
            <person name="Mirbahai L."/>
            <person name="Eastwood N."/>
            <person name="Colbourne J.K."/>
            <person name="Zhou J."/>
            <person name="Mallon E."/>
            <person name="Orsini L."/>
        </authorList>
    </citation>
    <scope>NUCLEOTIDE SEQUENCE [LARGE SCALE GENOMIC DNA]</scope>
    <source>
        <strain evidence="1">LRV0_1</strain>
    </source>
</reference>
<dbReference type="Proteomes" id="UP001234178">
    <property type="component" value="Unassembled WGS sequence"/>
</dbReference>
<accession>A0ABR0B2K2</accession>
<gene>
    <name evidence="1" type="ORF">OUZ56_028006</name>
</gene>
<sequence length="68" mass="7752">MFSPPSGAHPPGCIPHPFLSKEDRKFEQIKWGGFYQLRTLAFGFVRTWLFTKILKPVITCLRKKGSAS</sequence>
<organism evidence="1 2">
    <name type="scientific">Daphnia magna</name>
    <dbReference type="NCBI Taxonomy" id="35525"/>
    <lineage>
        <taxon>Eukaryota</taxon>
        <taxon>Metazoa</taxon>
        <taxon>Ecdysozoa</taxon>
        <taxon>Arthropoda</taxon>
        <taxon>Crustacea</taxon>
        <taxon>Branchiopoda</taxon>
        <taxon>Diplostraca</taxon>
        <taxon>Cladocera</taxon>
        <taxon>Anomopoda</taxon>
        <taxon>Daphniidae</taxon>
        <taxon>Daphnia</taxon>
    </lineage>
</organism>
<name>A0ABR0B2K2_9CRUS</name>
<dbReference type="EMBL" id="JAOYFB010000040">
    <property type="protein sequence ID" value="KAK4035928.1"/>
    <property type="molecule type" value="Genomic_DNA"/>
</dbReference>
<protein>
    <submittedName>
        <fullName evidence="1">Uncharacterized protein</fullName>
    </submittedName>
</protein>
<keyword evidence="2" id="KW-1185">Reference proteome</keyword>
<evidence type="ECO:0000313" key="1">
    <source>
        <dbReference type="EMBL" id="KAK4035928.1"/>
    </source>
</evidence>
<proteinExistence type="predicted"/>
<evidence type="ECO:0000313" key="2">
    <source>
        <dbReference type="Proteomes" id="UP001234178"/>
    </source>
</evidence>
<comment type="caution">
    <text evidence="1">The sequence shown here is derived from an EMBL/GenBank/DDBJ whole genome shotgun (WGS) entry which is preliminary data.</text>
</comment>